<dbReference type="HAMAP" id="MF_00215">
    <property type="entry name" value="Pantothen_kinase_1"/>
    <property type="match status" value="1"/>
</dbReference>
<dbReference type="Gene3D" id="3.40.50.300">
    <property type="entry name" value="P-loop containing nucleotide triphosphate hydrolases"/>
    <property type="match status" value="1"/>
</dbReference>
<proteinExistence type="inferred from homology"/>
<dbReference type="PANTHER" id="PTHR10285">
    <property type="entry name" value="URIDINE KINASE"/>
    <property type="match status" value="1"/>
</dbReference>
<evidence type="ECO:0000256" key="11">
    <source>
        <dbReference type="ARBA" id="ARBA00022840"/>
    </source>
</evidence>
<evidence type="ECO:0000256" key="13">
    <source>
        <dbReference type="ARBA" id="ARBA00032866"/>
    </source>
</evidence>
<evidence type="ECO:0000313" key="17">
    <source>
        <dbReference type="EMBL" id="SSW96621.1"/>
    </source>
</evidence>
<dbReference type="InterPro" id="IPR027417">
    <property type="entry name" value="P-loop_NTPase"/>
</dbReference>
<dbReference type="GO" id="GO:0005524">
    <property type="term" value="F:ATP binding"/>
    <property type="evidence" value="ECO:0007669"/>
    <property type="project" value="UniProtKB-UniRule"/>
</dbReference>
<evidence type="ECO:0000256" key="12">
    <source>
        <dbReference type="ARBA" id="ARBA00022993"/>
    </source>
</evidence>
<keyword evidence="12 14" id="KW-0173">Coenzyme A biosynthesis</keyword>
<evidence type="ECO:0000256" key="14">
    <source>
        <dbReference type="HAMAP-Rule" id="MF_00215"/>
    </source>
</evidence>
<feature type="domain" description="Phosphoribulokinase/uridine kinase" evidence="16">
    <location>
        <begin position="91"/>
        <end position="244"/>
    </location>
</feature>
<dbReference type="InterPro" id="IPR006083">
    <property type="entry name" value="PRK/URK"/>
</dbReference>
<dbReference type="Pfam" id="PF00485">
    <property type="entry name" value="PRK"/>
    <property type="match status" value="1"/>
</dbReference>
<comment type="subcellular location">
    <subcellularLocation>
        <location evidence="2 14 15">Cytoplasm</location>
    </subcellularLocation>
</comment>
<dbReference type="EMBL" id="UFQR01000029">
    <property type="protein sequence ID" value="SSW96621.1"/>
    <property type="molecule type" value="Genomic_DNA"/>
</dbReference>
<organism evidence="17">
    <name type="scientific">Arsenophonus endosymbiont of Trialeurodes vaporariorum</name>
    <dbReference type="NCBI Taxonomy" id="235567"/>
    <lineage>
        <taxon>Bacteria</taxon>
        <taxon>Pseudomonadati</taxon>
        <taxon>Pseudomonadota</taxon>
        <taxon>Gammaproteobacteria</taxon>
        <taxon>Enterobacterales</taxon>
        <taxon>Morganellaceae</taxon>
        <taxon>Arsenophonus</taxon>
    </lineage>
</organism>
<dbReference type="NCBIfam" id="TIGR00554">
    <property type="entry name" value="panK_bact"/>
    <property type="match status" value="1"/>
</dbReference>
<keyword evidence="8 14" id="KW-0808">Transferase</keyword>
<dbReference type="InterPro" id="IPR004566">
    <property type="entry name" value="PanK"/>
</dbReference>
<evidence type="ECO:0000256" key="1">
    <source>
        <dbReference type="ARBA" id="ARBA00001206"/>
    </source>
</evidence>
<evidence type="ECO:0000256" key="2">
    <source>
        <dbReference type="ARBA" id="ARBA00004496"/>
    </source>
</evidence>
<dbReference type="CDD" id="cd02025">
    <property type="entry name" value="PanK"/>
    <property type="match status" value="1"/>
</dbReference>
<keyword evidence="11 14" id="KW-0067">ATP-binding</keyword>
<evidence type="ECO:0000256" key="5">
    <source>
        <dbReference type="ARBA" id="ARBA00012102"/>
    </source>
</evidence>
<gene>
    <name evidence="14 17" type="primary">coaA</name>
    <name evidence="17" type="ORF">ARTV_3128</name>
</gene>
<dbReference type="PIRSF" id="PIRSF000545">
    <property type="entry name" value="Pantothenate_kin"/>
    <property type="match status" value="1"/>
</dbReference>
<evidence type="ECO:0000256" key="8">
    <source>
        <dbReference type="ARBA" id="ARBA00022679"/>
    </source>
</evidence>
<dbReference type="GO" id="GO:0004594">
    <property type="term" value="F:pantothenate kinase activity"/>
    <property type="evidence" value="ECO:0007669"/>
    <property type="project" value="UniProtKB-UniRule"/>
</dbReference>
<evidence type="ECO:0000259" key="16">
    <source>
        <dbReference type="Pfam" id="PF00485"/>
    </source>
</evidence>
<evidence type="ECO:0000256" key="3">
    <source>
        <dbReference type="ARBA" id="ARBA00005225"/>
    </source>
</evidence>
<accession>A0A3B0M206</accession>
<sequence length="317" mass="36693">MKQQQNFSITPYLEFDREHWATLRDSVPLELLTDKELLKLKGINDEISMDEVNKIYLPISRLLNFYISSNLRRQTVLQQFLGTNGTKVPYVIGIAGTVAVGKSITARLLQTLLSRWPEHRKVDLITTDGFLYPNQILNERGIMKKKGFPQSYDMHRLVKFVSDIKSGVKQVTAPVYSHFTYDIVPDKKQVIEQPDILILEGLNVLQSGMDYPHAPHHVFVSDFVDFSIYVDAPENLLKKWYISRFLKFCQGAFSDPHAYFYHYSKLEQEEAINTAKTIWEEINKINLEENIIPTKERASLIMTKGSNHSITNVRLRK</sequence>
<dbReference type="GO" id="GO:0015937">
    <property type="term" value="P:coenzyme A biosynthetic process"/>
    <property type="evidence" value="ECO:0007669"/>
    <property type="project" value="UniProtKB-UniRule"/>
</dbReference>
<evidence type="ECO:0000256" key="4">
    <source>
        <dbReference type="ARBA" id="ARBA00006087"/>
    </source>
</evidence>
<dbReference type="AlphaFoldDB" id="A0A3B0M206"/>
<reference evidence="17" key="1">
    <citation type="submission" date="2018-04" db="EMBL/GenBank/DDBJ databases">
        <authorList>
            <person name="Go L.Y."/>
            <person name="Mitchell J.A."/>
        </authorList>
    </citation>
    <scope>NUCLEOTIDE SEQUENCE</scope>
    <source>
        <strain evidence="17">ARTV</strain>
    </source>
</reference>
<evidence type="ECO:0000256" key="9">
    <source>
        <dbReference type="ARBA" id="ARBA00022741"/>
    </source>
</evidence>
<dbReference type="EC" id="2.7.1.33" evidence="5 14"/>
<comment type="catalytic activity">
    <reaction evidence="1 14 15">
        <text>(R)-pantothenate + ATP = (R)-4'-phosphopantothenate + ADP + H(+)</text>
        <dbReference type="Rhea" id="RHEA:16373"/>
        <dbReference type="ChEBI" id="CHEBI:10986"/>
        <dbReference type="ChEBI" id="CHEBI:15378"/>
        <dbReference type="ChEBI" id="CHEBI:29032"/>
        <dbReference type="ChEBI" id="CHEBI:30616"/>
        <dbReference type="ChEBI" id="CHEBI:456216"/>
        <dbReference type="EC" id="2.7.1.33"/>
    </reaction>
</comment>
<dbReference type="FunFam" id="3.40.50.300:FF:000242">
    <property type="entry name" value="Pantothenate kinase"/>
    <property type="match status" value="1"/>
</dbReference>
<comment type="pathway">
    <text evidence="3 14 15">Cofactor biosynthesis; coenzyme A biosynthesis; CoA from (R)-pantothenate: step 1/5.</text>
</comment>
<dbReference type="GO" id="GO:0005737">
    <property type="term" value="C:cytoplasm"/>
    <property type="evidence" value="ECO:0007669"/>
    <property type="project" value="UniProtKB-SubCell"/>
</dbReference>
<evidence type="ECO:0000256" key="6">
    <source>
        <dbReference type="ARBA" id="ARBA00015080"/>
    </source>
</evidence>
<keyword evidence="7 14" id="KW-0963">Cytoplasm</keyword>
<comment type="similarity">
    <text evidence="4 14 15">Belongs to the prokaryotic pantothenate kinase family.</text>
</comment>
<evidence type="ECO:0000256" key="15">
    <source>
        <dbReference type="RuleBase" id="RU003530"/>
    </source>
</evidence>
<comment type="caution">
    <text evidence="14">Lacks conserved residue(s) required for the propagation of feature annotation.</text>
</comment>
<keyword evidence="9 14" id="KW-0547">Nucleotide-binding</keyword>
<name>A0A3B0M206_9GAMM</name>
<protein>
    <recommendedName>
        <fullName evidence="6 14">Pantothenate kinase</fullName>
        <ecNumber evidence="5 14">2.7.1.33</ecNumber>
    </recommendedName>
    <alternativeName>
        <fullName evidence="13 14">Pantothenic acid kinase</fullName>
    </alternativeName>
</protein>
<evidence type="ECO:0000256" key="10">
    <source>
        <dbReference type="ARBA" id="ARBA00022777"/>
    </source>
</evidence>
<evidence type="ECO:0000256" key="7">
    <source>
        <dbReference type="ARBA" id="ARBA00022490"/>
    </source>
</evidence>
<dbReference type="UniPathway" id="UPA00241">
    <property type="reaction ID" value="UER00352"/>
</dbReference>
<dbReference type="SUPFAM" id="SSF52540">
    <property type="entry name" value="P-loop containing nucleoside triphosphate hydrolases"/>
    <property type="match status" value="1"/>
</dbReference>
<keyword evidence="10 14" id="KW-0418">Kinase</keyword>